<reference evidence="1 2" key="1">
    <citation type="journal article" date="2021" name="J. Hered.">
        <title>A chromosome-level genome assembly of the parasitoid wasp, Cotesia glomerata (Hymenoptera: Braconidae).</title>
        <authorList>
            <person name="Pinto B.J."/>
            <person name="Weis J.J."/>
            <person name="Gamble T."/>
            <person name="Ode P.J."/>
            <person name="Paul R."/>
            <person name="Zaspel J.M."/>
        </authorList>
    </citation>
    <scope>NUCLEOTIDE SEQUENCE [LARGE SCALE GENOMIC DNA]</scope>
    <source>
        <strain evidence="1">CgM1</strain>
    </source>
</reference>
<dbReference type="Proteomes" id="UP000826195">
    <property type="component" value="Unassembled WGS sequence"/>
</dbReference>
<proteinExistence type="predicted"/>
<evidence type="ECO:0000313" key="1">
    <source>
        <dbReference type="EMBL" id="KAH0541059.1"/>
    </source>
</evidence>
<accession>A0AAV7I5I3</accession>
<protein>
    <submittedName>
        <fullName evidence="1">Uncharacterized protein</fullName>
    </submittedName>
</protein>
<gene>
    <name evidence="1" type="ORF">KQX54_020919</name>
</gene>
<name>A0AAV7I5I3_COTGL</name>
<sequence length="131" mass="15133">MFKRHNDERARQTRHLLSSRAYSVLGSVSHEPTCNLPKGLSWPLPSADSSAQVIRPNSITFINQSMRFAYSQLFSIKQYALCLSQAQSQSRYISPMQIPTNYRESWNVLTNGNRRELVADREENKGKDWLK</sequence>
<dbReference type="EMBL" id="JAHXZJ010002609">
    <property type="protein sequence ID" value="KAH0541059.1"/>
    <property type="molecule type" value="Genomic_DNA"/>
</dbReference>
<dbReference type="AlphaFoldDB" id="A0AAV7I5I3"/>
<evidence type="ECO:0000313" key="2">
    <source>
        <dbReference type="Proteomes" id="UP000826195"/>
    </source>
</evidence>
<comment type="caution">
    <text evidence="1">The sequence shown here is derived from an EMBL/GenBank/DDBJ whole genome shotgun (WGS) entry which is preliminary data.</text>
</comment>
<organism evidence="1 2">
    <name type="scientific">Cotesia glomerata</name>
    <name type="common">Lepidopteran parasitic wasp</name>
    <name type="synonym">Apanteles glomeratus</name>
    <dbReference type="NCBI Taxonomy" id="32391"/>
    <lineage>
        <taxon>Eukaryota</taxon>
        <taxon>Metazoa</taxon>
        <taxon>Ecdysozoa</taxon>
        <taxon>Arthropoda</taxon>
        <taxon>Hexapoda</taxon>
        <taxon>Insecta</taxon>
        <taxon>Pterygota</taxon>
        <taxon>Neoptera</taxon>
        <taxon>Endopterygota</taxon>
        <taxon>Hymenoptera</taxon>
        <taxon>Apocrita</taxon>
        <taxon>Ichneumonoidea</taxon>
        <taxon>Braconidae</taxon>
        <taxon>Microgastrinae</taxon>
        <taxon>Cotesia</taxon>
    </lineage>
</organism>
<keyword evidence="2" id="KW-1185">Reference proteome</keyword>